<comment type="function">
    <text evidence="12">Ethanolamine phosphate transferase involved in glycosylphosphatidylinositol-anchor biosynthesis. Transfers ethanolamine phosphate to the GPI second mannose.</text>
</comment>
<accession>A0ABP0ZQE3</accession>
<dbReference type="Gene3D" id="3.40.720.10">
    <property type="entry name" value="Alkaline Phosphatase, subunit A"/>
    <property type="match status" value="1"/>
</dbReference>
<dbReference type="PANTHER" id="PTHR23072">
    <property type="entry name" value="PHOSPHATIDYLINOSITOL GLYCAN-RELATED"/>
    <property type="match status" value="1"/>
</dbReference>
<name>A0ABP0ZQE3_9ASCO</name>
<feature type="transmembrane region" description="Helical" evidence="12">
    <location>
        <begin position="459"/>
        <end position="477"/>
    </location>
</feature>
<feature type="transmembrane region" description="Helical" evidence="12">
    <location>
        <begin position="548"/>
        <end position="569"/>
    </location>
</feature>
<evidence type="ECO:0000313" key="15">
    <source>
        <dbReference type="Proteomes" id="UP001497383"/>
    </source>
</evidence>
<evidence type="ECO:0000256" key="2">
    <source>
        <dbReference type="ARBA" id="ARBA00004687"/>
    </source>
</evidence>
<feature type="transmembrane region" description="Helical" evidence="12">
    <location>
        <begin position="876"/>
        <end position="900"/>
    </location>
</feature>
<dbReference type="InterPro" id="IPR017850">
    <property type="entry name" value="Alkaline_phosphatase_core_sf"/>
</dbReference>
<feature type="transmembrane region" description="Helical" evidence="12">
    <location>
        <begin position="842"/>
        <end position="864"/>
    </location>
</feature>
<dbReference type="GeneID" id="92207837"/>
<evidence type="ECO:0000256" key="9">
    <source>
        <dbReference type="ARBA" id="ARBA00022989"/>
    </source>
</evidence>
<evidence type="ECO:0000256" key="11">
    <source>
        <dbReference type="ARBA" id="ARBA00023180"/>
    </source>
</evidence>
<comment type="similarity">
    <text evidence="3 12">Belongs to the PIGG/PIGN/PIGO family. PIGG subfamily.</text>
</comment>
<evidence type="ECO:0000256" key="1">
    <source>
        <dbReference type="ARBA" id="ARBA00004477"/>
    </source>
</evidence>
<feature type="transmembrane region" description="Helical" evidence="12">
    <location>
        <begin position="424"/>
        <end position="447"/>
    </location>
</feature>
<keyword evidence="6 12" id="KW-0808">Transferase</keyword>
<feature type="transmembrane region" description="Helical" evidence="12">
    <location>
        <begin position="661"/>
        <end position="679"/>
    </location>
</feature>
<keyword evidence="15" id="KW-1185">Reference proteome</keyword>
<feature type="transmembrane region" description="Helical" evidence="12">
    <location>
        <begin position="743"/>
        <end position="762"/>
    </location>
</feature>
<dbReference type="PANTHER" id="PTHR23072:SF0">
    <property type="entry name" value="GPI ETHANOLAMINE PHOSPHATE TRANSFERASE 2"/>
    <property type="match status" value="1"/>
</dbReference>
<dbReference type="CDD" id="cd16024">
    <property type="entry name" value="GPI_EPT_2"/>
    <property type="match status" value="1"/>
</dbReference>
<dbReference type="InterPro" id="IPR002591">
    <property type="entry name" value="Phosphodiest/P_Trfase"/>
</dbReference>
<protein>
    <recommendedName>
        <fullName evidence="4 12">GPI ethanolamine phosphate transferase 2</fullName>
    </recommendedName>
</protein>
<proteinExistence type="inferred from homology"/>
<evidence type="ECO:0000256" key="12">
    <source>
        <dbReference type="RuleBase" id="RU367106"/>
    </source>
</evidence>
<evidence type="ECO:0000256" key="7">
    <source>
        <dbReference type="ARBA" id="ARBA00022692"/>
    </source>
</evidence>
<dbReference type="InterPro" id="IPR039527">
    <property type="entry name" value="PIGG/GPI7"/>
</dbReference>
<reference evidence="14 15" key="1">
    <citation type="submission" date="2024-03" db="EMBL/GenBank/DDBJ databases">
        <authorList>
            <person name="Brejova B."/>
        </authorList>
    </citation>
    <scope>NUCLEOTIDE SEQUENCE [LARGE SCALE GENOMIC DNA]</scope>
    <source>
        <strain evidence="14 15">CBS 14171</strain>
    </source>
</reference>
<evidence type="ECO:0000313" key="14">
    <source>
        <dbReference type="EMBL" id="CAK9438417.1"/>
    </source>
</evidence>
<evidence type="ECO:0000259" key="13">
    <source>
        <dbReference type="Pfam" id="PF19316"/>
    </source>
</evidence>
<feature type="transmembrane region" description="Helical" evidence="12">
    <location>
        <begin position="590"/>
        <end position="612"/>
    </location>
</feature>
<keyword evidence="7 12" id="KW-0812">Transmembrane</keyword>
<dbReference type="Pfam" id="PF01663">
    <property type="entry name" value="Phosphodiest"/>
    <property type="match status" value="1"/>
</dbReference>
<feature type="domain" description="GPI ethanolamine phosphate transferase 2 C-terminal" evidence="13">
    <location>
        <begin position="416"/>
        <end position="898"/>
    </location>
</feature>
<dbReference type="SUPFAM" id="SSF53649">
    <property type="entry name" value="Alkaline phosphatase-like"/>
    <property type="match status" value="1"/>
</dbReference>
<keyword evidence="10 12" id="KW-0472">Membrane</keyword>
<dbReference type="Pfam" id="PF19316">
    <property type="entry name" value="PIGO_PIGG"/>
    <property type="match status" value="1"/>
</dbReference>
<evidence type="ECO:0000256" key="5">
    <source>
        <dbReference type="ARBA" id="ARBA00022502"/>
    </source>
</evidence>
<keyword evidence="11" id="KW-0325">Glycoprotein</keyword>
<feature type="transmembrane region" description="Helical" evidence="12">
    <location>
        <begin position="782"/>
        <end position="802"/>
    </location>
</feature>
<dbReference type="InterPro" id="IPR045687">
    <property type="entry name" value="PIGG/GPI7_C"/>
</dbReference>
<evidence type="ECO:0000256" key="6">
    <source>
        <dbReference type="ARBA" id="ARBA00022679"/>
    </source>
</evidence>
<evidence type="ECO:0000256" key="8">
    <source>
        <dbReference type="ARBA" id="ARBA00022824"/>
    </source>
</evidence>
<dbReference type="EMBL" id="OZ022407">
    <property type="protein sequence ID" value="CAK9438417.1"/>
    <property type="molecule type" value="Genomic_DNA"/>
</dbReference>
<keyword evidence="5 12" id="KW-0337">GPI-anchor biosynthesis</keyword>
<comment type="subcellular location">
    <subcellularLocation>
        <location evidence="1 12">Endoplasmic reticulum membrane</location>
        <topology evidence="1 12">Multi-pass membrane protein</topology>
    </subcellularLocation>
</comment>
<sequence>MLQTLNLKWVGFLILCFSNIAGYLLFLRGFFPSKVVLPGFNTFSQGNSSTSPFLDENGKPHFNKFILMVVDAMRSDFCFGEESGFTFVQDLISQGHAIPFTAFSNPPTVTLPRLKGITTGGTPSFLDAILNVADDYDDSQGMYNQDSWIHQFKLQNKSINFFGDDTWLKLFPDQFTEFEGTNSFFVSDFTEVDLNVTRHLDRQLSEDKGKQDWDGLILHYLGLDHIGHKGGAKSIYMKDKQKEMDAIAKRLYEFIEKNSDTLFILMGDHGMNDVGNHGGSSEGETSAAMVLISPKLKVDSISQSKHHPSSEYSYYHNILQIDLVPMVASLLNFPIPKNSLGVLPREILGQWREEQWSDIMLENCHQIMELYAAKNGHGQGHGPLWEKWQKSINSTQSTDAYYELLAEVQSELASSATEYNYQDIYRGTTIVIISAIAVLVWFTLYFYQFAKLSPAKIAIFPIFTLIYAIHFHGSSLIEEEHQIWTFATYLGCFCMGTSLLKLSEKRRNFALLLALTSSLRVLQSWNLAGQKWLSAYTISGFLSQSNGTLLWFLITSTYLVCAAVTVIQARENDGRVNKLGALGDRIGSMVFFVAISTATLTSYSFKAVQYYVDGGSLPPILNEFVLWIFSNFGIELSLEASATDPHMKFLFQAASIQLSRWASYTLVAAAAFNLLWRRLQNQSQGQSQRGRGNITLVANTLTLFLIHQTRATNIPLFLFCMVAKFSMSKFVTAYYSSNIDQRILVIAASTIVLQNFTFFATGNTNSLATVDLTNAYNGISSYNVISVGVLTFVSNFAGPLFWSLSSLQLIYEPSVTSFEKDSKVDLTNYAGLKNSVLLVKSLVSLFFYSISAVSLMVSCINLRFHLFVWTVFSPKLLYFGSWMVFVNLLTDIIVSTITLCI</sequence>
<feature type="transmembrane region" description="Helical" evidence="12">
    <location>
        <begin position="12"/>
        <end position="31"/>
    </location>
</feature>
<dbReference type="Proteomes" id="UP001497383">
    <property type="component" value="Chromosome 3"/>
</dbReference>
<organism evidence="14 15">
    <name type="scientific">Lodderomyces beijingensis</name>
    <dbReference type="NCBI Taxonomy" id="1775926"/>
    <lineage>
        <taxon>Eukaryota</taxon>
        <taxon>Fungi</taxon>
        <taxon>Dikarya</taxon>
        <taxon>Ascomycota</taxon>
        <taxon>Saccharomycotina</taxon>
        <taxon>Pichiomycetes</taxon>
        <taxon>Debaryomycetaceae</taxon>
        <taxon>Candida/Lodderomyces clade</taxon>
        <taxon>Lodderomyces</taxon>
    </lineage>
</organism>
<feature type="transmembrane region" description="Helical" evidence="12">
    <location>
        <begin position="509"/>
        <end position="528"/>
    </location>
</feature>
<dbReference type="RefSeq" id="XP_066829579.1">
    <property type="nucleotide sequence ID" value="XM_066972663.1"/>
</dbReference>
<comment type="pathway">
    <text evidence="2 12">Glycolipid biosynthesis; glycosylphosphatidylinositol-anchor biosynthesis.</text>
</comment>
<dbReference type="InterPro" id="IPR037674">
    <property type="entry name" value="PIG-G_N"/>
</dbReference>
<keyword evidence="9 12" id="KW-1133">Transmembrane helix</keyword>
<evidence type="ECO:0000256" key="3">
    <source>
        <dbReference type="ARBA" id="ARBA00005315"/>
    </source>
</evidence>
<evidence type="ECO:0000256" key="4">
    <source>
        <dbReference type="ARBA" id="ARBA00020830"/>
    </source>
</evidence>
<evidence type="ECO:0000256" key="10">
    <source>
        <dbReference type="ARBA" id="ARBA00023136"/>
    </source>
</evidence>
<gene>
    <name evidence="14" type="ORF">LODBEIA_P26410</name>
</gene>
<keyword evidence="8 12" id="KW-0256">Endoplasmic reticulum</keyword>
<feature type="transmembrane region" description="Helical" evidence="12">
    <location>
        <begin position="483"/>
        <end position="502"/>
    </location>
</feature>